<gene>
    <name evidence="4" type="ORF">DCMF_23360</name>
</gene>
<dbReference type="KEGG" id="fwa:DCMF_23360"/>
<dbReference type="PANTHER" id="PTHR30602:SF12">
    <property type="entry name" value="AMINO-ACID ACETYLTRANSFERASE NAGS1, CHLOROPLASTIC-RELATED"/>
    <property type="match status" value="1"/>
</dbReference>
<organism evidence="4 5">
    <name type="scientific">Formimonas warabiya</name>
    <dbReference type="NCBI Taxonomy" id="1761012"/>
    <lineage>
        <taxon>Bacteria</taxon>
        <taxon>Bacillati</taxon>
        <taxon>Bacillota</taxon>
        <taxon>Clostridia</taxon>
        <taxon>Eubacteriales</taxon>
        <taxon>Peptococcaceae</taxon>
        <taxon>Candidatus Formimonas</taxon>
    </lineage>
</organism>
<dbReference type="GO" id="GO:0004042">
    <property type="term" value="F:L-glutamate N-acetyltransferase activity"/>
    <property type="evidence" value="ECO:0007669"/>
    <property type="project" value="InterPro"/>
</dbReference>
<dbReference type="Proteomes" id="UP000323521">
    <property type="component" value="Chromosome"/>
</dbReference>
<dbReference type="CDD" id="cd04301">
    <property type="entry name" value="NAT_SF"/>
    <property type="match status" value="1"/>
</dbReference>
<proteinExistence type="predicted"/>
<dbReference type="InterPro" id="IPR010167">
    <property type="entry name" value="NH2A_AcTrfase"/>
</dbReference>
<keyword evidence="1 4" id="KW-0808">Transferase</keyword>
<dbReference type="GO" id="GO:0006526">
    <property type="term" value="P:L-arginine biosynthetic process"/>
    <property type="evidence" value="ECO:0007669"/>
    <property type="project" value="InterPro"/>
</dbReference>
<keyword evidence="2" id="KW-0012">Acyltransferase</keyword>
<evidence type="ECO:0000256" key="2">
    <source>
        <dbReference type="ARBA" id="ARBA00023315"/>
    </source>
</evidence>
<feature type="domain" description="N-acetyltransferase" evidence="3">
    <location>
        <begin position="1"/>
        <end position="135"/>
    </location>
</feature>
<evidence type="ECO:0000313" key="4">
    <source>
        <dbReference type="EMBL" id="ATW27297.1"/>
    </source>
</evidence>
<name>A0A3G1KY26_FORW1</name>
<dbReference type="SUPFAM" id="SSF55729">
    <property type="entry name" value="Acyl-CoA N-acyltransferases (Nat)"/>
    <property type="match status" value="1"/>
</dbReference>
<dbReference type="NCBIfam" id="NF005840">
    <property type="entry name" value="PRK07757.1"/>
    <property type="match status" value="1"/>
</dbReference>
<dbReference type="InterPro" id="IPR016181">
    <property type="entry name" value="Acyl_CoA_acyltransferase"/>
</dbReference>
<dbReference type="OrthoDB" id="9793138at2"/>
<dbReference type="AlphaFoldDB" id="A0A3G1KY26"/>
<evidence type="ECO:0000256" key="1">
    <source>
        <dbReference type="ARBA" id="ARBA00022679"/>
    </source>
</evidence>
<evidence type="ECO:0000259" key="3">
    <source>
        <dbReference type="PROSITE" id="PS51186"/>
    </source>
</evidence>
<dbReference type="GO" id="GO:0005737">
    <property type="term" value="C:cytoplasm"/>
    <property type="evidence" value="ECO:0007669"/>
    <property type="project" value="InterPro"/>
</dbReference>
<dbReference type="PROSITE" id="PS51186">
    <property type="entry name" value="GNAT"/>
    <property type="match status" value="1"/>
</dbReference>
<dbReference type="RefSeq" id="WP_148136650.1">
    <property type="nucleotide sequence ID" value="NZ_CP017634.1"/>
</dbReference>
<protein>
    <submittedName>
        <fullName evidence="4">GNAT family N-acetyltransferase</fullName>
    </submittedName>
</protein>
<dbReference type="Gene3D" id="3.40.630.30">
    <property type="match status" value="1"/>
</dbReference>
<dbReference type="InterPro" id="IPR000182">
    <property type="entry name" value="GNAT_dom"/>
</dbReference>
<accession>A0A3G1KY26</accession>
<dbReference type="Pfam" id="PF00583">
    <property type="entry name" value="Acetyltransf_1"/>
    <property type="match status" value="1"/>
</dbReference>
<sequence length="150" mass="17191">MIYRKARMTDVEAIHGLINNYAEVGLMLARSRSSLYECLREYTVAEKDGAIIGVGGLHILWYDLAEIRALAIAPEYSKQGIGRQIVSLLEKEARDLGLPRLFALTYRQEFFVKCGFKEVDKKELPQKVWKECIDCPKFPHCEEQAVIKIL</sequence>
<dbReference type="PANTHER" id="PTHR30602">
    <property type="entry name" value="AMINO-ACID ACETYLTRANSFERASE"/>
    <property type="match status" value="1"/>
</dbReference>
<dbReference type="EMBL" id="CP017634">
    <property type="protein sequence ID" value="ATW27297.1"/>
    <property type="molecule type" value="Genomic_DNA"/>
</dbReference>
<evidence type="ECO:0000313" key="5">
    <source>
        <dbReference type="Proteomes" id="UP000323521"/>
    </source>
</evidence>
<reference evidence="4 5" key="1">
    <citation type="submission" date="2016-10" db="EMBL/GenBank/DDBJ databases">
        <title>Complete Genome Sequence of Peptococcaceae strain DCMF.</title>
        <authorList>
            <person name="Edwards R.J."/>
            <person name="Holland S.I."/>
            <person name="Deshpande N.P."/>
            <person name="Wong Y.K."/>
            <person name="Ertan H."/>
            <person name="Manefield M."/>
            <person name="Russell T.L."/>
            <person name="Lee M.J."/>
        </authorList>
    </citation>
    <scope>NUCLEOTIDE SEQUENCE [LARGE SCALE GENOMIC DNA]</scope>
    <source>
        <strain evidence="4 5">DCMF</strain>
    </source>
</reference>
<keyword evidence="5" id="KW-1185">Reference proteome</keyword>